<evidence type="ECO:0000313" key="1">
    <source>
        <dbReference type="EMBL" id="MCY1722736.1"/>
    </source>
</evidence>
<comment type="caution">
    <text evidence="1">The sequence shown here is derived from an EMBL/GenBank/DDBJ whole genome shotgun (WGS) entry which is preliminary data.</text>
</comment>
<dbReference type="EMBL" id="JAPOHD010000063">
    <property type="protein sequence ID" value="MCY1722736.1"/>
    <property type="molecule type" value="Genomic_DNA"/>
</dbReference>
<reference evidence="1" key="1">
    <citation type="submission" date="2022-11" db="EMBL/GenBank/DDBJ databases">
        <title>Marilongibacter aestuarii gen. nov., sp. nov., isolated from tidal flat sediment.</title>
        <authorList>
            <person name="Jiayan W."/>
        </authorList>
    </citation>
    <scope>NUCLEOTIDE SEQUENCE</scope>
    <source>
        <strain evidence="1">Z1-6</strain>
    </source>
</reference>
<dbReference type="Proteomes" id="UP001145087">
    <property type="component" value="Unassembled WGS sequence"/>
</dbReference>
<keyword evidence="2" id="KW-1185">Reference proteome</keyword>
<dbReference type="AlphaFoldDB" id="A0A9X3F8W4"/>
<evidence type="ECO:0000313" key="2">
    <source>
        <dbReference type="Proteomes" id="UP001145087"/>
    </source>
</evidence>
<gene>
    <name evidence="1" type="ORF">OU798_20470</name>
</gene>
<organism evidence="1 2">
    <name type="scientific">Draconibacterium aestuarii</name>
    <dbReference type="NCBI Taxonomy" id="2998507"/>
    <lineage>
        <taxon>Bacteria</taxon>
        <taxon>Pseudomonadati</taxon>
        <taxon>Bacteroidota</taxon>
        <taxon>Bacteroidia</taxon>
        <taxon>Marinilabiliales</taxon>
        <taxon>Prolixibacteraceae</taxon>
        <taxon>Draconibacterium</taxon>
    </lineage>
</organism>
<proteinExistence type="predicted"/>
<protein>
    <submittedName>
        <fullName evidence="1">Uncharacterized protein</fullName>
    </submittedName>
</protein>
<name>A0A9X3F8W4_9BACT</name>
<accession>A0A9X3F8W4</accession>
<sequence length="70" mass="7776">MKDKAIGDEIDFVTVQGIELFVARLEILAELAADNLQTCEQSFYPGSPPNVISSFDFLIQIHQLKIPLIA</sequence>